<comment type="similarity">
    <text evidence="2">Belongs to the ATP-dependent AMP-binding enzyme family.</text>
</comment>
<dbReference type="InterPro" id="IPR020845">
    <property type="entry name" value="AMP-binding_CS"/>
</dbReference>
<dbReference type="EMBL" id="LFNT01000043">
    <property type="protein sequence ID" value="KMS70848.1"/>
    <property type="molecule type" value="Genomic_DNA"/>
</dbReference>
<dbReference type="Gene3D" id="3.40.50.12780">
    <property type="entry name" value="N-terminal domain of ligase-like"/>
    <property type="match status" value="1"/>
</dbReference>
<dbReference type="Gene3D" id="3.30.559.30">
    <property type="entry name" value="Nonribosomal peptide synthetase, condensation domain"/>
    <property type="match status" value="1"/>
</dbReference>
<organism evidence="6 7">
    <name type="scientific">Streptomyces viridochromogenes</name>
    <dbReference type="NCBI Taxonomy" id="1938"/>
    <lineage>
        <taxon>Bacteria</taxon>
        <taxon>Bacillati</taxon>
        <taxon>Actinomycetota</taxon>
        <taxon>Actinomycetes</taxon>
        <taxon>Kitasatosporales</taxon>
        <taxon>Streptomycetaceae</taxon>
        <taxon>Streptomyces</taxon>
    </lineage>
</organism>
<dbReference type="SMART" id="SM00823">
    <property type="entry name" value="PKS_PP"/>
    <property type="match status" value="1"/>
</dbReference>
<dbReference type="Proteomes" id="UP000037432">
    <property type="component" value="Unassembled WGS sequence"/>
</dbReference>
<dbReference type="InterPro" id="IPR045851">
    <property type="entry name" value="AMP-bd_C_sf"/>
</dbReference>
<dbReference type="CDD" id="cd19543">
    <property type="entry name" value="DCL_NRPS"/>
    <property type="match status" value="1"/>
</dbReference>
<dbReference type="InterPro" id="IPR000873">
    <property type="entry name" value="AMP-dep_synth/lig_dom"/>
</dbReference>
<sequence>MAGRPAVEDVLPLSPMQEGMVFHALYDAQGHDVYTGQTALRLEGPLDAPRMSAAVGKLLARHANLRAAFRTQRSGRPVQVIRSAVRVPWQVTDLSALPPDEREPAFQRLLAEDRAERFDLARPPLLRFGLVTFDDRHHCLVISSHHLLWDGWSAPVLVRELFQLYASGGDLDALPRVRPYRDYLAWLARQDRAVAERSWRAALSGLDEPSLIAPDARDLPAEEPERHAWELSEQDTEALAATARAHGLTVSTVLQGLWAILLGRLTGRTDVVLGATVSGRDADVPGIESMVGLLINTLPVRVRLRPAEPLADLLTRLQSEQSALLDHRHLGLADIQRATGHTVLFDTLLVFESYPIDDEGIARALGTDGPRMTGVSVHDATHYPLTLTALPGARLTLTLSHRPSALDGPAVSRVAAQLNTLIGEFIEQPTTPVARLGLAPVPQPVDDLPAPDEHPLPHPTVRALFEGQAARTPDAPAVLHGDTTLTFAELDTRADRLAAALVARGAGPESVVAVALNRRPDLVTALLAVLKAGAACMPVDPGYPPDRIALMLDEAQPELVICDPATAQQLGIERQLVCPPTAEAAVPLRQRPHLSPDHPAYVIFTSGSTGRPKGVIGTQLALANRLHWGRELGHDDTPDHPPHDAPGVRVSKSPLSFIDGLTELLGALVAGDAVALADDEATGDPTALAALADRHRATLLTAVPSLYTTLVETAPPGTFSSVRTWISSGETLPGELADALTRRWPQARLVNLYGCSEAAGDSLTHLHDGGEGPVPLGRPIAHTRVHVLDPFLRPSPPGAVGELYIAGDGLARGYLGQPGRTAERFVADPFGPPGSRLYRTGDLARIRPDGSVEFLGRADDQVKIRGFRVEPGEIEAAIRALPDVGRAAVVATQGGPAEDGSAPRRLVAYVVADPGAALDALALRRALAERLPAHLVPWAVVILKELPLTPSGKLDRRALPAPDFTETSTFEPPRTEPEKVLCGLFGEVLGLERVGIHDDFFERGGDSIVSVRLADRARRAGLALSPRDVFTHRTPAGLARALPDETAPAPEEFTPTGAPLVSLSQSQLDNVKARWRTR</sequence>
<feature type="domain" description="Carrier" evidence="5">
    <location>
        <begin position="972"/>
        <end position="1046"/>
    </location>
</feature>
<dbReference type="PANTHER" id="PTHR45527">
    <property type="entry name" value="NONRIBOSOMAL PEPTIDE SYNTHETASE"/>
    <property type="match status" value="1"/>
</dbReference>
<dbReference type="Gene3D" id="3.30.300.30">
    <property type="match status" value="1"/>
</dbReference>
<dbReference type="InterPro" id="IPR010071">
    <property type="entry name" value="AA_adenyl_dom"/>
</dbReference>
<dbReference type="PROSITE" id="PS50075">
    <property type="entry name" value="CARRIER"/>
    <property type="match status" value="1"/>
</dbReference>
<gene>
    <name evidence="6" type="ORF">ACM01_29660</name>
</gene>
<evidence type="ECO:0000256" key="2">
    <source>
        <dbReference type="ARBA" id="ARBA00006432"/>
    </source>
</evidence>
<dbReference type="AlphaFoldDB" id="A0A0J7Z6M8"/>
<evidence type="ECO:0000313" key="6">
    <source>
        <dbReference type="EMBL" id="KMS70848.1"/>
    </source>
</evidence>
<dbReference type="InterPro" id="IPR025110">
    <property type="entry name" value="AMP-bd_C"/>
</dbReference>
<dbReference type="InterPro" id="IPR029058">
    <property type="entry name" value="AB_hydrolase_fold"/>
</dbReference>
<dbReference type="GO" id="GO:0005829">
    <property type="term" value="C:cytosol"/>
    <property type="evidence" value="ECO:0007669"/>
    <property type="project" value="TreeGrafter"/>
</dbReference>
<reference evidence="6 7" key="1">
    <citation type="submission" date="2015-06" db="EMBL/GenBank/DDBJ databases">
        <authorList>
            <person name="Ju K.-S."/>
            <person name="Doroghazi J.R."/>
            <person name="Metcalf W.W."/>
        </authorList>
    </citation>
    <scope>NUCLEOTIDE SEQUENCE [LARGE SCALE GENOMIC DNA]</scope>
    <source>
        <strain evidence="6 7">NRRL 3414</strain>
    </source>
</reference>
<dbReference type="InterPro" id="IPR001242">
    <property type="entry name" value="Condensation_dom"/>
</dbReference>
<dbReference type="Gene3D" id="3.40.50.1820">
    <property type="entry name" value="alpha/beta hydrolase"/>
    <property type="match status" value="1"/>
</dbReference>
<dbReference type="InterPro" id="IPR023213">
    <property type="entry name" value="CAT-like_dom_sf"/>
</dbReference>
<evidence type="ECO:0000259" key="5">
    <source>
        <dbReference type="PROSITE" id="PS50075"/>
    </source>
</evidence>
<dbReference type="FunFam" id="3.40.50.980:FF:000001">
    <property type="entry name" value="Non-ribosomal peptide synthetase"/>
    <property type="match status" value="1"/>
</dbReference>
<dbReference type="RefSeq" id="WP_048584468.1">
    <property type="nucleotide sequence ID" value="NZ_LFNT01000043.1"/>
</dbReference>
<dbReference type="FunFam" id="2.30.38.10:FF:000001">
    <property type="entry name" value="Non-ribosomal peptide synthetase PvdI"/>
    <property type="match status" value="1"/>
</dbReference>
<dbReference type="GO" id="GO:0043041">
    <property type="term" value="P:amino acid activation for nonribosomal peptide biosynthetic process"/>
    <property type="evidence" value="ECO:0007669"/>
    <property type="project" value="TreeGrafter"/>
</dbReference>
<dbReference type="GO" id="GO:0044550">
    <property type="term" value="P:secondary metabolite biosynthetic process"/>
    <property type="evidence" value="ECO:0007669"/>
    <property type="project" value="TreeGrafter"/>
</dbReference>
<dbReference type="GO" id="GO:0008610">
    <property type="term" value="P:lipid biosynthetic process"/>
    <property type="evidence" value="ECO:0007669"/>
    <property type="project" value="UniProtKB-ARBA"/>
</dbReference>
<dbReference type="NCBIfam" id="TIGR01733">
    <property type="entry name" value="AA-adenyl-dom"/>
    <property type="match status" value="1"/>
</dbReference>
<keyword evidence="4" id="KW-0597">Phosphoprotein</keyword>
<evidence type="ECO:0000313" key="7">
    <source>
        <dbReference type="Proteomes" id="UP000037432"/>
    </source>
</evidence>
<comment type="cofactor">
    <cofactor evidence="1">
        <name>pantetheine 4'-phosphate</name>
        <dbReference type="ChEBI" id="CHEBI:47942"/>
    </cofactor>
</comment>
<dbReference type="SUPFAM" id="SSF56801">
    <property type="entry name" value="Acetyl-CoA synthetase-like"/>
    <property type="match status" value="1"/>
</dbReference>
<dbReference type="GO" id="GO:0031177">
    <property type="term" value="F:phosphopantetheine binding"/>
    <property type="evidence" value="ECO:0007669"/>
    <property type="project" value="InterPro"/>
</dbReference>
<proteinExistence type="inferred from homology"/>
<dbReference type="PROSITE" id="PS00455">
    <property type="entry name" value="AMP_BINDING"/>
    <property type="match status" value="1"/>
</dbReference>
<dbReference type="CDD" id="cd05930">
    <property type="entry name" value="A_NRPS"/>
    <property type="match status" value="1"/>
</dbReference>
<dbReference type="InterPro" id="IPR042099">
    <property type="entry name" value="ANL_N_sf"/>
</dbReference>
<accession>A0A0J7Z6M8</accession>
<dbReference type="FunFam" id="1.10.1200.10:FF:000005">
    <property type="entry name" value="Nonribosomal peptide synthetase 1"/>
    <property type="match status" value="1"/>
</dbReference>
<dbReference type="InterPro" id="IPR009081">
    <property type="entry name" value="PP-bd_ACP"/>
</dbReference>
<dbReference type="FunFam" id="3.30.300.30:FF:000010">
    <property type="entry name" value="Enterobactin synthetase component F"/>
    <property type="match status" value="1"/>
</dbReference>
<dbReference type="Pfam" id="PF13193">
    <property type="entry name" value="AMP-binding_C"/>
    <property type="match status" value="1"/>
</dbReference>
<dbReference type="InterPro" id="IPR020806">
    <property type="entry name" value="PKS_PP-bd"/>
</dbReference>
<dbReference type="SUPFAM" id="SSF52777">
    <property type="entry name" value="CoA-dependent acyltransferases"/>
    <property type="match status" value="2"/>
</dbReference>
<dbReference type="SUPFAM" id="SSF47336">
    <property type="entry name" value="ACP-like"/>
    <property type="match status" value="1"/>
</dbReference>
<dbReference type="GO" id="GO:0017000">
    <property type="term" value="P:antibiotic biosynthetic process"/>
    <property type="evidence" value="ECO:0007669"/>
    <property type="project" value="UniProtKB-ARBA"/>
</dbReference>
<evidence type="ECO:0000256" key="1">
    <source>
        <dbReference type="ARBA" id="ARBA00001957"/>
    </source>
</evidence>
<keyword evidence="3" id="KW-0596">Phosphopantetheine</keyword>
<dbReference type="Pfam" id="PF00550">
    <property type="entry name" value="PP-binding"/>
    <property type="match status" value="1"/>
</dbReference>
<dbReference type="InterPro" id="IPR036736">
    <property type="entry name" value="ACP-like_sf"/>
</dbReference>
<dbReference type="GO" id="GO:0003824">
    <property type="term" value="F:catalytic activity"/>
    <property type="evidence" value="ECO:0007669"/>
    <property type="project" value="InterPro"/>
</dbReference>
<dbReference type="PATRIC" id="fig|1938.3.peg.5666"/>
<evidence type="ECO:0000256" key="3">
    <source>
        <dbReference type="ARBA" id="ARBA00022450"/>
    </source>
</evidence>
<dbReference type="Gene3D" id="3.30.559.10">
    <property type="entry name" value="Chloramphenicol acetyltransferase-like domain"/>
    <property type="match status" value="1"/>
</dbReference>
<evidence type="ECO:0000256" key="4">
    <source>
        <dbReference type="ARBA" id="ARBA00022553"/>
    </source>
</evidence>
<protein>
    <submittedName>
        <fullName evidence="6">Amino acid adenylation protein</fullName>
    </submittedName>
</protein>
<name>A0A0J7Z6M8_STRVR</name>
<dbReference type="PANTHER" id="PTHR45527:SF1">
    <property type="entry name" value="FATTY ACID SYNTHASE"/>
    <property type="match status" value="1"/>
</dbReference>
<dbReference type="Pfam" id="PF00501">
    <property type="entry name" value="AMP-binding"/>
    <property type="match status" value="1"/>
</dbReference>
<comment type="caution">
    <text evidence="6">The sequence shown here is derived from an EMBL/GenBank/DDBJ whole genome shotgun (WGS) entry which is preliminary data.</text>
</comment>
<dbReference type="OrthoDB" id="2472181at2"/>
<dbReference type="Pfam" id="PF00668">
    <property type="entry name" value="Condensation"/>
    <property type="match status" value="1"/>
</dbReference>